<dbReference type="EMBL" id="OU963894">
    <property type="protein sequence ID" value="CAH2979258.1"/>
    <property type="molecule type" value="Genomic_DNA"/>
</dbReference>
<evidence type="ECO:0000256" key="5">
    <source>
        <dbReference type="ARBA" id="ARBA00025466"/>
    </source>
</evidence>
<organism evidence="7 8">
    <name type="scientific">Chilo suppressalis</name>
    <name type="common">Asiatic rice borer moth</name>
    <dbReference type="NCBI Taxonomy" id="168631"/>
    <lineage>
        <taxon>Eukaryota</taxon>
        <taxon>Metazoa</taxon>
        <taxon>Ecdysozoa</taxon>
        <taxon>Arthropoda</taxon>
        <taxon>Hexapoda</taxon>
        <taxon>Insecta</taxon>
        <taxon>Pterygota</taxon>
        <taxon>Neoptera</taxon>
        <taxon>Endopterygota</taxon>
        <taxon>Lepidoptera</taxon>
        <taxon>Glossata</taxon>
        <taxon>Ditrysia</taxon>
        <taxon>Pyraloidea</taxon>
        <taxon>Crambidae</taxon>
        <taxon>Crambinae</taxon>
        <taxon>Chilo</taxon>
    </lineage>
</organism>
<name>A0ABN8L0F9_CHISP</name>
<comment type="subunit">
    <text evidence="1">Self-associates forming complexes of several hundred monomers.</text>
</comment>
<sequence>MSGKTRTRSTAQQLKLLADYMAAHPSLAHGEFSRPQGKLNEQREWEELRVILNEHGPDKSLEQWKVTWRDLRRKARTEGSVANRARNITGNATPVPAISEISQKILGVMGTEGAFGIHGAEESGIGFSIEVLEDEVVSHLIKI</sequence>
<evidence type="ECO:0000256" key="1">
    <source>
        <dbReference type="ARBA" id="ARBA00011764"/>
    </source>
</evidence>
<comment type="function">
    <text evidence="5">Involved in transvection phenomena (= synapsis-dependent gene expression), where the synaptic pairing of chromosomes carrying genes with which zeste interacts influences the expression of these genes. Zeste binds to DNA and stimulates transcription from a nearby promoter.</text>
</comment>
<accession>A0ABN8L0F9</accession>
<dbReference type="Pfam" id="PF13873">
    <property type="entry name" value="Myb_DNA-bind_5"/>
    <property type="match status" value="1"/>
</dbReference>
<evidence type="ECO:0000256" key="2">
    <source>
        <dbReference type="ARBA" id="ARBA00016807"/>
    </source>
</evidence>
<keyword evidence="3" id="KW-0805">Transcription regulation</keyword>
<reference evidence="7" key="1">
    <citation type="submission" date="2021-12" db="EMBL/GenBank/DDBJ databases">
        <authorList>
            <person name="King R."/>
        </authorList>
    </citation>
    <scope>NUCLEOTIDE SEQUENCE</scope>
</reference>
<gene>
    <name evidence="7" type="ORF">CHILSU_LOCUS105</name>
</gene>
<feature type="domain" description="Myb/SANT-like DNA-binding" evidence="6">
    <location>
        <begin position="9"/>
        <end position="78"/>
    </location>
</feature>
<proteinExistence type="predicted"/>
<evidence type="ECO:0000256" key="4">
    <source>
        <dbReference type="ARBA" id="ARBA00023163"/>
    </source>
</evidence>
<dbReference type="InterPro" id="IPR028002">
    <property type="entry name" value="Myb_DNA-bind_5"/>
</dbReference>
<evidence type="ECO:0000313" key="7">
    <source>
        <dbReference type="EMBL" id="CAH2979258.1"/>
    </source>
</evidence>
<evidence type="ECO:0000256" key="3">
    <source>
        <dbReference type="ARBA" id="ARBA00023015"/>
    </source>
</evidence>
<evidence type="ECO:0000259" key="6">
    <source>
        <dbReference type="Pfam" id="PF13873"/>
    </source>
</evidence>
<dbReference type="Proteomes" id="UP001153292">
    <property type="component" value="Chromosome 1"/>
</dbReference>
<keyword evidence="4" id="KW-0804">Transcription</keyword>
<keyword evidence="8" id="KW-1185">Reference proteome</keyword>
<protein>
    <recommendedName>
        <fullName evidence="2">Regulatory protein zeste</fullName>
    </recommendedName>
</protein>
<evidence type="ECO:0000313" key="8">
    <source>
        <dbReference type="Proteomes" id="UP001153292"/>
    </source>
</evidence>